<keyword evidence="2" id="KW-1185">Reference proteome</keyword>
<reference evidence="1 2" key="1">
    <citation type="submission" date="2019-11" db="EMBL/GenBank/DDBJ databases">
        <title>Nocardia sp. nov. CT2-14 isolated from soil.</title>
        <authorList>
            <person name="Kanchanasin P."/>
            <person name="Tanasupawat S."/>
            <person name="Yuki M."/>
            <person name="Kudo T."/>
        </authorList>
    </citation>
    <scope>NUCLEOTIDE SEQUENCE [LARGE SCALE GENOMIC DNA]</scope>
    <source>
        <strain evidence="1 2">CT2-14</strain>
    </source>
</reference>
<evidence type="ECO:0000313" key="1">
    <source>
        <dbReference type="EMBL" id="MTE14193.1"/>
    </source>
</evidence>
<evidence type="ECO:0000313" key="2">
    <source>
        <dbReference type="Proteomes" id="UP000432464"/>
    </source>
</evidence>
<sequence length="68" mass="7242">MTMWLSVWNEAVWLQLTPDTTAAEVSAFWSAVEAGDKPARNILLSQPVGTGPLELGGQTGSVPPGSMW</sequence>
<protein>
    <submittedName>
        <fullName evidence="1">Uncharacterized protein</fullName>
    </submittedName>
</protein>
<proteinExistence type="predicted"/>
<comment type="caution">
    <text evidence="1">The sequence shown here is derived from an EMBL/GenBank/DDBJ whole genome shotgun (WGS) entry which is preliminary data.</text>
</comment>
<organism evidence="1 2">
    <name type="scientific">Nocardia aurantiaca</name>
    <dbReference type="NCBI Taxonomy" id="2675850"/>
    <lineage>
        <taxon>Bacteria</taxon>
        <taxon>Bacillati</taxon>
        <taxon>Actinomycetota</taxon>
        <taxon>Actinomycetes</taxon>
        <taxon>Mycobacteriales</taxon>
        <taxon>Nocardiaceae</taxon>
        <taxon>Nocardia</taxon>
    </lineage>
</organism>
<dbReference type="AlphaFoldDB" id="A0A6I3KTR3"/>
<name>A0A6I3KTR3_9NOCA</name>
<dbReference type="EMBL" id="WMBB01000007">
    <property type="protein sequence ID" value="MTE14193.1"/>
    <property type="molecule type" value="Genomic_DNA"/>
</dbReference>
<dbReference type="Proteomes" id="UP000432464">
    <property type="component" value="Unassembled WGS sequence"/>
</dbReference>
<gene>
    <name evidence="1" type="ORF">GLP40_15650</name>
</gene>
<accession>A0A6I3KTR3</accession>